<evidence type="ECO:0000313" key="4">
    <source>
        <dbReference type="EMBL" id="KAI7843296.1"/>
    </source>
</evidence>
<keyword evidence="1" id="KW-0677">Repeat</keyword>
<keyword evidence="5" id="KW-1185">Reference proteome</keyword>
<dbReference type="Gene3D" id="3.50.4.10">
    <property type="entry name" value="Hepatocyte Growth Factor"/>
    <property type="match status" value="1"/>
</dbReference>
<dbReference type="InterPro" id="IPR000177">
    <property type="entry name" value="Apple"/>
</dbReference>
<name>A0AAD5DUD4_9CHLO</name>
<dbReference type="InterPro" id="IPR003609">
    <property type="entry name" value="Pan_app"/>
</dbReference>
<dbReference type="GO" id="GO:0050482">
    <property type="term" value="P:arachidonate secretion"/>
    <property type="evidence" value="ECO:0007669"/>
    <property type="project" value="InterPro"/>
</dbReference>
<feature type="domain" description="Apple" evidence="3">
    <location>
        <begin position="123"/>
        <end position="195"/>
    </location>
</feature>
<dbReference type="GO" id="GO:0005576">
    <property type="term" value="C:extracellular region"/>
    <property type="evidence" value="ECO:0007669"/>
    <property type="project" value="InterPro"/>
</dbReference>
<dbReference type="GO" id="GO:0006644">
    <property type="term" value="P:phospholipid metabolic process"/>
    <property type="evidence" value="ECO:0007669"/>
    <property type="project" value="InterPro"/>
</dbReference>
<reference evidence="4" key="1">
    <citation type="submission" date="2020-11" db="EMBL/GenBank/DDBJ databases">
        <title>Chlorella ohadii genome sequencing and assembly.</title>
        <authorList>
            <person name="Murik O."/>
            <person name="Treves H."/>
            <person name="Kedem I."/>
            <person name="Shotland Y."/>
            <person name="Kaplan A."/>
        </authorList>
    </citation>
    <scope>NUCLEOTIDE SEQUENCE</scope>
    <source>
        <strain evidence="4">1</strain>
    </source>
</reference>
<dbReference type="EMBL" id="JADXDR010000041">
    <property type="protein sequence ID" value="KAI7843296.1"/>
    <property type="molecule type" value="Genomic_DNA"/>
</dbReference>
<evidence type="ECO:0000256" key="2">
    <source>
        <dbReference type="ARBA" id="ARBA00023157"/>
    </source>
</evidence>
<dbReference type="Gene3D" id="1.20.90.10">
    <property type="entry name" value="Phospholipase A2 domain"/>
    <property type="match status" value="1"/>
</dbReference>
<proteinExistence type="predicted"/>
<dbReference type="GO" id="GO:0006508">
    <property type="term" value="P:proteolysis"/>
    <property type="evidence" value="ECO:0007669"/>
    <property type="project" value="InterPro"/>
</dbReference>
<keyword evidence="2" id="KW-1015">Disulfide bond</keyword>
<evidence type="ECO:0000256" key="1">
    <source>
        <dbReference type="ARBA" id="ARBA00022737"/>
    </source>
</evidence>
<evidence type="ECO:0000259" key="3">
    <source>
        <dbReference type="PROSITE" id="PS50948"/>
    </source>
</evidence>
<accession>A0AAD5DUD4</accession>
<dbReference type="InterPro" id="IPR036444">
    <property type="entry name" value="PLipase_A2_dom_sf"/>
</dbReference>
<dbReference type="Proteomes" id="UP001205105">
    <property type="component" value="Unassembled WGS sequence"/>
</dbReference>
<protein>
    <recommendedName>
        <fullName evidence="3">Apple domain-containing protein</fullName>
    </recommendedName>
</protein>
<dbReference type="SUPFAM" id="SSF48619">
    <property type="entry name" value="Phospholipase A2, PLA2"/>
    <property type="match status" value="1"/>
</dbReference>
<evidence type="ECO:0000313" key="5">
    <source>
        <dbReference type="Proteomes" id="UP001205105"/>
    </source>
</evidence>
<dbReference type="AlphaFoldDB" id="A0AAD5DUD4"/>
<dbReference type="PROSITE" id="PS50948">
    <property type="entry name" value="PAN"/>
    <property type="match status" value="1"/>
</dbReference>
<dbReference type="Pfam" id="PF14295">
    <property type="entry name" value="PAN_4"/>
    <property type="match status" value="1"/>
</dbReference>
<dbReference type="SMART" id="SM00223">
    <property type="entry name" value="APPLE"/>
    <property type="match status" value="1"/>
</dbReference>
<comment type="caution">
    <text evidence="4">The sequence shown here is derived from an EMBL/GenBank/DDBJ whole genome shotgun (WGS) entry which is preliminary data.</text>
</comment>
<sequence>MCMHGRFCGRECSGVVDGQPDKPKAPPMDELDRACFFHDKCLTKENRGTCAGCHCNAQLDAVANKIWKEGSAAERCGCNLFDKTCSDYTKDAYYVHLYATFYETSTNCGRPEDCPDAPVGDQCRASLMYETDLNGGTLQDVSVNDWAECCDVCSSDPDCRAWTYSIGICSLKDSSGWTAEAREGYMSGLSLSTPL</sequence>
<gene>
    <name evidence="4" type="ORF">COHA_003127</name>
</gene>
<dbReference type="GO" id="GO:0004623">
    <property type="term" value="F:phospholipase A2 activity"/>
    <property type="evidence" value="ECO:0007669"/>
    <property type="project" value="InterPro"/>
</dbReference>
<organism evidence="4 5">
    <name type="scientific">Chlorella ohadii</name>
    <dbReference type="NCBI Taxonomy" id="2649997"/>
    <lineage>
        <taxon>Eukaryota</taxon>
        <taxon>Viridiplantae</taxon>
        <taxon>Chlorophyta</taxon>
        <taxon>core chlorophytes</taxon>
        <taxon>Trebouxiophyceae</taxon>
        <taxon>Chlorellales</taxon>
        <taxon>Chlorellaceae</taxon>
        <taxon>Chlorella clade</taxon>
        <taxon>Chlorella</taxon>
    </lineage>
</organism>